<evidence type="ECO:0000256" key="1">
    <source>
        <dbReference type="ARBA" id="ARBA00022729"/>
    </source>
</evidence>
<evidence type="ECO:0000313" key="4">
    <source>
        <dbReference type="EMBL" id="SVC21351.1"/>
    </source>
</evidence>
<accession>A0A382KF72</accession>
<dbReference type="InterPro" id="IPR037066">
    <property type="entry name" value="Plug_dom_sf"/>
</dbReference>
<dbReference type="SUPFAM" id="SSF49464">
    <property type="entry name" value="Carboxypeptidase regulatory domain-like"/>
    <property type="match status" value="1"/>
</dbReference>
<dbReference type="InterPro" id="IPR023997">
    <property type="entry name" value="TonB-dep_OMP_SusC/RagA_CS"/>
</dbReference>
<dbReference type="GO" id="GO:0015344">
    <property type="term" value="F:siderophore uptake transmembrane transporter activity"/>
    <property type="evidence" value="ECO:0007669"/>
    <property type="project" value="TreeGrafter"/>
</dbReference>
<dbReference type="PANTHER" id="PTHR30069">
    <property type="entry name" value="TONB-DEPENDENT OUTER MEMBRANE RECEPTOR"/>
    <property type="match status" value="1"/>
</dbReference>
<dbReference type="NCBIfam" id="TIGR04057">
    <property type="entry name" value="SusC_RagA_signa"/>
    <property type="match status" value="1"/>
</dbReference>
<dbReference type="Gene3D" id="2.60.40.1120">
    <property type="entry name" value="Carboxypeptidase-like, regulatory domain"/>
    <property type="match status" value="1"/>
</dbReference>
<dbReference type="SUPFAM" id="SSF56935">
    <property type="entry name" value="Porins"/>
    <property type="match status" value="1"/>
</dbReference>
<name>A0A382KF72_9ZZZZ</name>
<dbReference type="Pfam" id="PF13715">
    <property type="entry name" value="CarbopepD_reg_2"/>
    <property type="match status" value="1"/>
</dbReference>
<keyword evidence="1" id="KW-0732">Signal</keyword>
<gene>
    <name evidence="4" type="ORF">METZ01_LOCUS274205</name>
</gene>
<feature type="domain" description="TonB-dependent receptor plug" evidence="3">
    <location>
        <begin position="133"/>
        <end position="257"/>
    </location>
</feature>
<dbReference type="Pfam" id="PF07715">
    <property type="entry name" value="Plug"/>
    <property type="match status" value="1"/>
</dbReference>
<dbReference type="InterPro" id="IPR008969">
    <property type="entry name" value="CarboxyPept-like_regulatory"/>
</dbReference>
<dbReference type="EMBL" id="UINC01079390">
    <property type="protein sequence ID" value="SVC21351.1"/>
    <property type="molecule type" value="Genomic_DNA"/>
</dbReference>
<evidence type="ECO:0000259" key="3">
    <source>
        <dbReference type="Pfam" id="PF07715"/>
    </source>
</evidence>
<dbReference type="PANTHER" id="PTHR30069:SF29">
    <property type="entry name" value="HEMOGLOBIN AND HEMOGLOBIN-HAPTOGLOBIN-BINDING PROTEIN 1-RELATED"/>
    <property type="match status" value="1"/>
</dbReference>
<dbReference type="InterPro" id="IPR012910">
    <property type="entry name" value="Plug_dom"/>
</dbReference>
<proteinExistence type="predicted"/>
<sequence>MGLHFQRKTAIFSFCFFSCALYAFDTVKISGIIKNPSGAPLPGANVQVVGTNFGGAGDKDGFFTLSVPVEDISENYKIIQATHIGHKPSLDTLIFNGKKTIVINFVLKHDVLDLEAVVVTGLGGLENKKKLGVLIESVKPESAKKSGETNIITALRGNVPGFEIKKTSGDAGTNAFFRIRGTGTISRNTEPLMVIDGIPINSRTTTVGSGVDLESPRNRAEASSRTSDINIDDIESIDVLKGAAASAIYGSRAANGVILITTKSGKTGKMNIVYKSQFGVT</sequence>
<dbReference type="PROSITE" id="PS52016">
    <property type="entry name" value="TONB_DEPENDENT_REC_3"/>
    <property type="match status" value="1"/>
</dbReference>
<dbReference type="Gene3D" id="2.170.130.10">
    <property type="entry name" value="TonB-dependent receptor, plug domain"/>
    <property type="match status" value="1"/>
</dbReference>
<dbReference type="AlphaFoldDB" id="A0A382KF72"/>
<protein>
    <recommendedName>
        <fullName evidence="3">TonB-dependent receptor plug domain-containing protein</fullName>
    </recommendedName>
</protein>
<dbReference type="GO" id="GO:0044718">
    <property type="term" value="P:siderophore transmembrane transport"/>
    <property type="evidence" value="ECO:0007669"/>
    <property type="project" value="TreeGrafter"/>
</dbReference>
<feature type="region of interest" description="Disordered" evidence="2">
    <location>
        <begin position="206"/>
        <end position="225"/>
    </location>
</feature>
<organism evidence="4">
    <name type="scientific">marine metagenome</name>
    <dbReference type="NCBI Taxonomy" id="408172"/>
    <lineage>
        <taxon>unclassified sequences</taxon>
        <taxon>metagenomes</taxon>
        <taxon>ecological metagenomes</taxon>
    </lineage>
</organism>
<reference evidence="4" key="1">
    <citation type="submission" date="2018-05" db="EMBL/GenBank/DDBJ databases">
        <authorList>
            <person name="Lanie J.A."/>
            <person name="Ng W.-L."/>
            <person name="Kazmierczak K.M."/>
            <person name="Andrzejewski T.M."/>
            <person name="Davidsen T.M."/>
            <person name="Wayne K.J."/>
            <person name="Tettelin H."/>
            <person name="Glass J.I."/>
            <person name="Rusch D."/>
            <person name="Podicherti R."/>
            <person name="Tsui H.-C.T."/>
            <person name="Winkler M.E."/>
        </authorList>
    </citation>
    <scope>NUCLEOTIDE SEQUENCE</scope>
</reference>
<evidence type="ECO:0000256" key="2">
    <source>
        <dbReference type="SAM" id="MobiDB-lite"/>
    </source>
</evidence>
<dbReference type="InterPro" id="IPR039426">
    <property type="entry name" value="TonB-dep_rcpt-like"/>
</dbReference>